<protein>
    <submittedName>
        <fullName evidence="2">Uncharacterized protein</fullName>
    </submittedName>
</protein>
<name>A0A9P5P8B3_9AGAR</name>
<dbReference type="AlphaFoldDB" id="A0A9P5P8B3"/>
<proteinExistence type="predicted"/>
<comment type="caution">
    <text evidence="2">The sequence shown here is derived from an EMBL/GenBank/DDBJ whole genome shotgun (WGS) entry which is preliminary data.</text>
</comment>
<dbReference type="EMBL" id="JADNRY010000364">
    <property type="protein sequence ID" value="KAF9058586.1"/>
    <property type="molecule type" value="Genomic_DNA"/>
</dbReference>
<gene>
    <name evidence="2" type="ORF">BDP27DRAFT_1432516</name>
</gene>
<organism evidence="2 3">
    <name type="scientific">Rhodocollybia butyracea</name>
    <dbReference type="NCBI Taxonomy" id="206335"/>
    <lineage>
        <taxon>Eukaryota</taxon>
        <taxon>Fungi</taxon>
        <taxon>Dikarya</taxon>
        <taxon>Basidiomycota</taxon>
        <taxon>Agaricomycotina</taxon>
        <taxon>Agaricomycetes</taxon>
        <taxon>Agaricomycetidae</taxon>
        <taxon>Agaricales</taxon>
        <taxon>Marasmiineae</taxon>
        <taxon>Omphalotaceae</taxon>
        <taxon>Rhodocollybia</taxon>
    </lineage>
</organism>
<evidence type="ECO:0000313" key="2">
    <source>
        <dbReference type="EMBL" id="KAF9058586.1"/>
    </source>
</evidence>
<sequence>MQQALTGIIITYLQENRRYEQLEAFAKCDDPRKQAWYKHMLATSMGQARPTEFANMALARLCEHAACGDPRDHPIFQWCQKDRLELFRRYCHWLMLCNETTKLKQMRNCLPHIGSPAAQYCTLKVEIETFLEGARVDSTSLCALKRKRDSSKGCPTPSKQRKLDSSDAINSRATPLTTPPETQPFPLTDDNSEIEIEFVDNPQASSAPEAGPSSLAKSAAEAGNSSDVESMWIDYLSRACEDLEKAVQGDKMQDKDLCPKLLALAQTIYECC</sequence>
<reference evidence="2" key="1">
    <citation type="submission" date="2020-11" db="EMBL/GenBank/DDBJ databases">
        <authorList>
            <consortium name="DOE Joint Genome Institute"/>
            <person name="Ahrendt S."/>
            <person name="Riley R."/>
            <person name="Andreopoulos W."/>
            <person name="Labutti K."/>
            <person name="Pangilinan J."/>
            <person name="Ruiz-Duenas F.J."/>
            <person name="Barrasa J.M."/>
            <person name="Sanchez-Garcia M."/>
            <person name="Camarero S."/>
            <person name="Miyauchi S."/>
            <person name="Serrano A."/>
            <person name="Linde D."/>
            <person name="Babiker R."/>
            <person name="Drula E."/>
            <person name="Ayuso-Fernandez I."/>
            <person name="Pacheco R."/>
            <person name="Padilla G."/>
            <person name="Ferreira P."/>
            <person name="Barriuso J."/>
            <person name="Kellner H."/>
            <person name="Castanera R."/>
            <person name="Alfaro M."/>
            <person name="Ramirez L."/>
            <person name="Pisabarro A.G."/>
            <person name="Kuo A."/>
            <person name="Tritt A."/>
            <person name="Lipzen A."/>
            <person name="He G."/>
            <person name="Yan M."/>
            <person name="Ng V."/>
            <person name="Cullen D."/>
            <person name="Martin F."/>
            <person name="Rosso M.-N."/>
            <person name="Henrissat B."/>
            <person name="Hibbett D."/>
            <person name="Martinez A.T."/>
            <person name="Grigoriev I.V."/>
        </authorList>
    </citation>
    <scope>NUCLEOTIDE SEQUENCE</scope>
    <source>
        <strain evidence="2">AH 40177</strain>
    </source>
</reference>
<keyword evidence="3" id="KW-1185">Reference proteome</keyword>
<evidence type="ECO:0000256" key="1">
    <source>
        <dbReference type="SAM" id="MobiDB-lite"/>
    </source>
</evidence>
<feature type="region of interest" description="Disordered" evidence="1">
    <location>
        <begin position="203"/>
        <end position="222"/>
    </location>
</feature>
<feature type="compositionally biased region" description="Polar residues" evidence="1">
    <location>
        <begin position="167"/>
        <end position="176"/>
    </location>
</feature>
<evidence type="ECO:0000313" key="3">
    <source>
        <dbReference type="Proteomes" id="UP000772434"/>
    </source>
</evidence>
<feature type="region of interest" description="Disordered" evidence="1">
    <location>
        <begin position="148"/>
        <end position="188"/>
    </location>
</feature>
<dbReference type="Proteomes" id="UP000772434">
    <property type="component" value="Unassembled WGS sequence"/>
</dbReference>
<dbReference type="OrthoDB" id="3099818at2759"/>
<accession>A0A9P5P8B3</accession>